<accession>A0AAN7EK72</accession>
<name>A0AAN7EK72_QUERU</name>
<reference evidence="1 2" key="1">
    <citation type="journal article" date="2023" name="G3 (Bethesda)">
        <title>A haplotype-resolved chromosome-scale genome for Quercus rubra L. provides insights into the genetics of adaptive traits for red oak species.</title>
        <authorList>
            <person name="Kapoor B."/>
            <person name="Jenkins J."/>
            <person name="Schmutz J."/>
            <person name="Zhebentyayeva T."/>
            <person name="Kuelheim C."/>
            <person name="Coggeshall M."/>
            <person name="Heim C."/>
            <person name="Lasky J.R."/>
            <person name="Leites L."/>
            <person name="Islam-Faridi N."/>
            <person name="Romero-Severson J."/>
            <person name="DeLeo V.L."/>
            <person name="Lucas S.M."/>
            <person name="Lazic D."/>
            <person name="Gailing O."/>
            <person name="Carlson J."/>
            <person name="Staton M."/>
        </authorList>
    </citation>
    <scope>NUCLEOTIDE SEQUENCE [LARGE SCALE GENOMIC DNA]</scope>
    <source>
        <strain evidence="1">Pseudo-F2</strain>
    </source>
</reference>
<dbReference type="AlphaFoldDB" id="A0AAN7EK72"/>
<evidence type="ECO:0000313" key="2">
    <source>
        <dbReference type="Proteomes" id="UP001324115"/>
    </source>
</evidence>
<dbReference type="EMBL" id="JAXUIC010000009">
    <property type="protein sequence ID" value="KAK4573402.1"/>
    <property type="molecule type" value="Genomic_DNA"/>
</dbReference>
<comment type="caution">
    <text evidence="1">The sequence shown here is derived from an EMBL/GenBank/DDBJ whole genome shotgun (WGS) entry which is preliminary data.</text>
</comment>
<keyword evidence="2" id="KW-1185">Reference proteome</keyword>
<gene>
    <name evidence="1" type="ORF">RGQ29_031386</name>
</gene>
<protein>
    <submittedName>
        <fullName evidence="1">Uncharacterized protein</fullName>
    </submittedName>
</protein>
<sequence>MPSKTHLGIVPDKLYKARSKIFKFFSWHICKGICPLNVLDRNSRIIKYCKFSLINSNTLPDNFLLARPRTLKAMQFFNDEVTSPEKLLLSNRRVFEFIKRPIELGICPERLLLA</sequence>
<dbReference type="Proteomes" id="UP001324115">
    <property type="component" value="Unassembled WGS sequence"/>
</dbReference>
<organism evidence="1 2">
    <name type="scientific">Quercus rubra</name>
    <name type="common">Northern red oak</name>
    <name type="synonym">Quercus borealis</name>
    <dbReference type="NCBI Taxonomy" id="3512"/>
    <lineage>
        <taxon>Eukaryota</taxon>
        <taxon>Viridiplantae</taxon>
        <taxon>Streptophyta</taxon>
        <taxon>Embryophyta</taxon>
        <taxon>Tracheophyta</taxon>
        <taxon>Spermatophyta</taxon>
        <taxon>Magnoliopsida</taxon>
        <taxon>eudicotyledons</taxon>
        <taxon>Gunneridae</taxon>
        <taxon>Pentapetalae</taxon>
        <taxon>rosids</taxon>
        <taxon>fabids</taxon>
        <taxon>Fagales</taxon>
        <taxon>Fagaceae</taxon>
        <taxon>Quercus</taxon>
    </lineage>
</organism>
<proteinExistence type="predicted"/>
<evidence type="ECO:0000313" key="1">
    <source>
        <dbReference type="EMBL" id="KAK4573402.1"/>
    </source>
</evidence>